<evidence type="ECO:0000313" key="1">
    <source>
        <dbReference type="EMBL" id="SVD61545.1"/>
    </source>
</evidence>
<organism evidence="1">
    <name type="scientific">marine metagenome</name>
    <dbReference type="NCBI Taxonomy" id="408172"/>
    <lineage>
        <taxon>unclassified sequences</taxon>
        <taxon>metagenomes</taxon>
        <taxon>ecological metagenomes</taxon>
    </lineage>
</organism>
<evidence type="ECO:0008006" key="2">
    <source>
        <dbReference type="Google" id="ProtNLM"/>
    </source>
</evidence>
<proteinExistence type="predicted"/>
<name>A0A382WT20_9ZZZZ</name>
<sequence>MVAETRIGVDDLIAPLFVRENITEPQPIV</sequence>
<feature type="non-terminal residue" evidence="1">
    <location>
        <position position="29"/>
    </location>
</feature>
<protein>
    <recommendedName>
        <fullName evidence="2">Porphobilinogen synthase</fullName>
    </recommendedName>
</protein>
<accession>A0A382WT20</accession>
<dbReference type="AlphaFoldDB" id="A0A382WT20"/>
<gene>
    <name evidence="1" type="ORF">METZ01_LOCUS414399</name>
</gene>
<reference evidence="1" key="1">
    <citation type="submission" date="2018-05" db="EMBL/GenBank/DDBJ databases">
        <authorList>
            <person name="Lanie J.A."/>
            <person name="Ng W.-L."/>
            <person name="Kazmierczak K.M."/>
            <person name="Andrzejewski T.M."/>
            <person name="Davidsen T.M."/>
            <person name="Wayne K.J."/>
            <person name="Tettelin H."/>
            <person name="Glass J.I."/>
            <person name="Rusch D."/>
            <person name="Podicherti R."/>
            <person name="Tsui H.-C.T."/>
            <person name="Winkler M.E."/>
        </authorList>
    </citation>
    <scope>NUCLEOTIDE SEQUENCE</scope>
</reference>
<dbReference type="EMBL" id="UINC01162021">
    <property type="protein sequence ID" value="SVD61545.1"/>
    <property type="molecule type" value="Genomic_DNA"/>
</dbReference>